<organism evidence="4 5">
    <name type="scientific">Streptomyces alanosinicus</name>
    <dbReference type="NCBI Taxonomy" id="68171"/>
    <lineage>
        <taxon>Bacteria</taxon>
        <taxon>Bacillati</taxon>
        <taxon>Actinomycetota</taxon>
        <taxon>Actinomycetes</taxon>
        <taxon>Kitasatosporales</taxon>
        <taxon>Streptomycetaceae</taxon>
        <taxon>Streptomyces</taxon>
    </lineage>
</organism>
<dbReference type="PANTHER" id="PTHR30388">
    <property type="entry name" value="ALDEHYDE OXIDOREDUCTASE MOLYBDENUM COFACTOR ASSEMBLY PROTEIN"/>
    <property type="match status" value="1"/>
</dbReference>
<evidence type="ECO:0000256" key="1">
    <source>
        <dbReference type="SAM" id="MobiDB-lite"/>
    </source>
</evidence>
<feature type="domain" description="XdhC Rossmann" evidence="3">
    <location>
        <begin position="196"/>
        <end position="319"/>
    </location>
</feature>
<protein>
    <recommendedName>
        <fullName evidence="6">Xanthine dehydrogenase</fullName>
    </recommendedName>
</protein>
<comment type="caution">
    <text evidence="4">The sequence shown here is derived from an EMBL/GenBank/DDBJ whole genome shotgun (WGS) entry which is preliminary data.</text>
</comment>
<gene>
    <name evidence="4" type="ORF">GCM10010339_38800</name>
</gene>
<proteinExistence type="predicted"/>
<evidence type="ECO:0008006" key="6">
    <source>
        <dbReference type="Google" id="ProtNLM"/>
    </source>
</evidence>
<name>A0A918YK10_9ACTN</name>
<evidence type="ECO:0000259" key="2">
    <source>
        <dbReference type="Pfam" id="PF02625"/>
    </source>
</evidence>
<dbReference type="PANTHER" id="PTHR30388:SF4">
    <property type="entry name" value="MOLYBDENUM COFACTOR INSERTION CHAPERONE PAOD"/>
    <property type="match status" value="1"/>
</dbReference>
<dbReference type="AlphaFoldDB" id="A0A918YK10"/>
<feature type="region of interest" description="Disordered" evidence="1">
    <location>
        <begin position="131"/>
        <end position="153"/>
    </location>
</feature>
<reference evidence="4" key="1">
    <citation type="journal article" date="2014" name="Int. J. Syst. Evol. Microbiol.">
        <title>Complete genome sequence of Corynebacterium casei LMG S-19264T (=DSM 44701T), isolated from a smear-ripened cheese.</title>
        <authorList>
            <consortium name="US DOE Joint Genome Institute (JGI-PGF)"/>
            <person name="Walter F."/>
            <person name="Albersmeier A."/>
            <person name="Kalinowski J."/>
            <person name="Ruckert C."/>
        </authorList>
    </citation>
    <scope>NUCLEOTIDE SEQUENCE</scope>
    <source>
        <strain evidence="4">JCM 4714</strain>
    </source>
</reference>
<dbReference type="Proteomes" id="UP000655443">
    <property type="component" value="Unassembled WGS sequence"/>
</dbReference>
<dbReference type="InterPro" id="IPR052698">
    <property type="entry name" value="MoCofactor_Util/Proc"/>
</dbReference>
<accession>A0A918YK10</accession>
<dbReference type="InterPro" id="IPR003777">
    <property type="entry name" value="XdhC_CoxI"/>
</dbReference>
<sequence>MRELAETARRWVAQGRTGVLARPLTEQGFGPRHPADAVLIDQDGQCHGTLYRGVFDAYLAAEAAALPAGHTACVRAVSVHGDEVRRAGMTCGGEAEVLLQSLHTVPARWWDLLAEGADAALISRLDEKQTQVASTVATPAPEGTEGDEGDEGDDDALAEAVERARELLARRRAGRAARSTDDGLVLVEAFPAVPHLVVVGGGELADLLTAQARLLGWHATVETAAPDAVQRLAERPAAACLIVLSHEPDVDIPVLSAALTGGIRYVGALGSRRTQARRAAGLAEAGLTEAHIDRIHGPIGLDLGARTPAETALAICAEVLAALDGREARVLREAAGPRSA</sequence>
<dbReference type="RefSeq" id="WP_189954026.1">
    <property type="nucleotide sequence ID" value="NZ_BMVG01000008.1"/>
</dbReference>
<evidence type="ECO:0000259" key="3">
    <source>
        <dbReference type="Pfam" id="PF13478"/>
    </source>
</evidence>
<dbReference type="Gene3D" id="3.40.50.720">
    <property type="entry name" value="NAD(P)-binding Rossmann-like Domain"/>
    <property type="match status" value="1"/>
</dbReference>
<keyword evidence="5" id="KW-1185">Reference proteome</keyword>
<reference evidence="4" key="2">
    <citation type="submission" date="2020-09" db="EMBL/GenBank/DDBJ databases">
        <authorList>
            <person name="Sun Q."/>
            <person name="Ohkuma M."/>
        </authorList>
    </citation>
    <scope>NUCLEOTIDE SEQUENCE</scope>
    <source>
        <strain evidence="4">JCM 4714</strain>
    </source>
</reference>
<evidence type="ECO:0000313" key="4">
    <source>
        <dbReference type="EMBL" id="GHE04987.1"/>
    </source>
</evidence>
<dbReference type="InterPro" id="IPR027051">
    <property type="entry name" value="XdhC_Rossmann_dom"/>
</dbReference>
<feature type="compositionally biased region" description="Acidic residues" evidence="1">
    <location>
        <begin position="144"/>
        <end position="153"/>
    </location>
</feature>
<evidence type="ECO:0000313" key="5">
    <source>
        <dbReference type="Proteomes" id="UP000655443"/>
    </source>
</evidence>
<feature type="domain" description="XdhC- CoxI" evidence="2">
    <location>
        <begin position="11"/>
        <end position="74"/>
    </location>
</feature>
<dbReference type="EMBL" id="BMVG01000008">
    <property type="protein sequence ID" value="GHE04987.1"/>
    <property type="molecule type" value="Genomic_DNA"/>
</dbReference>
<dbReference type="Pfam" id="PF13478">
    <property type="entry name" value="XdhC_C"/>
    <property type="match status" value="1"/>
</dbReference>
<dbReference type="Pfam" id="PF02625">
    <property type="entry name" value="XdhC_CoxI"/>
    <property type="match status" value="1"/>
</dbReference>